<dbReference type="RefSeq" id="WP_105093373.1">
    <property type="nucleotide sequence ID" value="NZ_PPDF01000013.1"/>
</dbReference>
<dbReference type="Proteomes" id="UP000238877">
    <property type="component" value="Unassembled WGS sequence"/>
</dbReference>
<proteinExistence type="predicted"/>
<comment type="caution">
    <text evidence="1">The sequence shown here is derived from an EMBL/GenBank/DDBJ whole genome shotgun (WGS) entry which is preliminary data.</text>
</comment>
<organism evidence="1 2">
    <name type="scientific">Veillonella tobetsuensis</name>
    <dbReference type="NCBI Taxonomy" id="1110546"/>
    <lineage>
        <taxon>Bacteria</taxon>
        <taxon>Bacillati</taxon>
        <taxon>Bacillota</taxon>
        <taxon>Negativicutes</taxon>
        <taxon>Veillonellales</taxon>
        <taxon>Veillonellaceae</taxon>
        <taxon>Veillonella</taxon>
    </lineage>
</organism>
<evidence type="ECO:0000313" key="1">
    <source>
        <dbReference type="EMBL" id="PQL24334.1"/>
    </source>
</evidence>
<accession>A0A2S7ZMB1</accession>
<sequence>MAADTVKVSGNMVELHTAKANSTVNHVYLDKKKSLVKRESTNAVDDATTTVVTKSEDPKDKNTLTTKSLEMKDIQNEAEVYL</sequence>
<dbReference type="AlphaFoldDB" id="A0A2S7ZMB1"/>
<dbReference type="EMBL" id="PPDF01000013">
    <property type="protein sequence ID" value="PQL24334.1"/>
    <property type="molecule type" value="Genomic_DNA"/>
</dbReference>
<reference evidence="1 2" key="1">
    <citation type="submission" date="2018-01" db="EMBL/GenBank/DDBJ databases">
        <title>Draft genome sequences of clinical isolates and type strains of oral Veillonella including Veillonella infantum sp., nov.</title>
        <authorList>
            <person name="Mashima I."/>
            <person name="Liao Y.-C."/>
            <person name="Sabharwal A."/>
            <person name="Haase E.M."/>
            <person name="Nakazawa F."/>
            <person name="Scannapieco F.A."/>
        </authorList>
    </citation>
    <scope>NUCLEOTIDE SEQUENCE [LARGE SCALE GENOMIC DNA]</scope>
    <source>
        <strain evidence="1 2">Y6</strain>
    </source>
</reference>
<protein>
    <submittedName>
        <fullName evidence="1">Uncharacterized protein</fullName>
    </submittedName>
</protein>
<gene>
    <name evidence="1" type="ORF">VTHSUH11_08645</name>
</gene>
<evidence type="ECO:0000313" key="2">
    <source>
        <dbReference type="Proteomes" id="UP000238877"/>
    </source>
</evidence>
<name>A0A2S7ZMB1_9FIRM</name>